<dbReference type="Proteomes" id="UP000838686">
    <property type="component" value="Unassembled WGS sequence"/>
</dbReference>
<evidence type="ECO:0000256" key="7">
    <source>
        <dbReference type="PROSITE-ProRule" id="PRU01091"/>
    </source>
</evidence>
<gene>
    <name evidence="10" type="primary">arlR_3</name>
    <name evidence="10" type="ORF">PAECIP111893_04123</name>
</gene>
<organism evidence="10 11">
    <name type="scientific">Paenibacillus plantiphilus</name>
    <dbReference type="NCBI Taxonomy" id="2905650"/>
    <lineage>
        <taxon>Bacteria</taxon>
        <taxon>Bacillati</taxon>
        <taxon>Bacillota</taxon>
        <taxon>Bacilli</taxon>
        <taxon>Bacillales</taxon>
        <taxon>Paenibacillaceae</taxon>
        <taxon>Paenibacillus</taxon>
    </lineage>
</organism>
<accession>A0ABM9CLP6</accession>
<keyword evidence="2" id="KW-0902">Two-component regulatory system</keyword>
<dbReference type="InterPro" id="IPR001789">
    <property type="entry name" value="Sig_transdc_resp-reg_receiver"/>
</dbReference>
<feature type="modified residue" description="4-aspartylphosphate" evidence="6">
    <location>
        <position position="52"/>
    </location>
</feature>
<dbReference type="Gene3D" id="3.40.50.2300">
    <property type="match status" value="1"/>
</dbReference>
<dbReference type="PROSITE" id="PS51755">
    <property type="entry name" value="OMPR_PHOB"/>
    <property type="match status" value="1"/>
</dbReference>
<proteinExistence type="predicted"/>
<dbReference type="InterPro" id="IPR016032">
    <property type="entry name" value="Sig_transdc_resp-reg_C-effctor"/>
</dbReference>
<keyword evidence="11" id="KW-1185">Reference proteome</keyword>
<dbReference type="PANTHER" id="PTHR48111:SF22">
    <property type="entry name" value="REGULATOR OF RPOS"/>
    <property type="match status" value="1"/>
</dbReference>
<dbReference type="InterPro" id="IPR011006">
    <property type="entry name" value="CheY-like_superfamily"/>
</dbReference>
<dbReference type="CDD" id="cd00383">
    <property type="entry name" value="trans_reg_C"/>
    <property type="match status" value="1"/>
</dbReference>
<keyword evidence="5" id="KW-0804">Transcription</keyword>
<dbReference type="InterPro" id="IPR001867">
    <property type="entry name" value="OmpR/PhoB-type_DNA-bd"/>
</dbReference>
<evidence type="ECO:0000259" key="8">
    <source>
        <dbReference type="PROSITE" id="PS50110"/>
    </source>
</evidence>
<dbReference type="SMART" id="SM00448">
    <property type="entry name" value="REC"/>
    <property type="match status" value="1"/>
</dbReference>
<dbReference type="PANTHER" id="PTHR48111">
    <property type="entry name" value="REGULATOR OF RPOS"/>
    <property type="match status" value="1"/>
</dbReference>
<feature type="domain" description="OmpR/PhoB-type" evidence="9">
    <location>
        <begin position="127"/>
        <end position="225"/>
    </location>
</feature>
<dbReference type="InterPro" id="IPR039420">
    <property type="entry name" value="WalR-like"/>
</dbReference>
<dbReference type="EMBL" id="CAKMMF010000026">
    <property type="protein sequence ID" value="CAH1216436.1"/>
    <property type="molecule type" value="Genomic_DNA"/>
</dbReference>
<evidence type="ECO:0000256" key="6">
    <source>
        <dbReference type="PROSITE-ProRule" id="PRU00169"/>
    </source>
</evidence>
<dbReference type="InterPro" id="IPR036388">
    <property type="entry name" value="WH-like_DNA-bd_sf"/>
</dbReference>
<keyword evidence="1 6" id="KW-0597">Phosphoprotein</keyword>
<dbReference type="SUPFAM" id="SSF46894">
    <property type="entry name" value="C-terminal effector domain of the bipartite response regulators"/>
    <property type="match status" value="1"/>
</dbReference>
<dbReference type="PROSITE" id="PS50110">
    <property type="entry name" value="RESPONSE_REGULATORY"/>
    <property type="match status" value="1"/>
</dbReference>
<feature type="DNA-binding region" description="OmpR/PhoB-type" evidence="7">
    <location>
        <begin position="127"/>
        <end position="225"/>
    </location>
</feature>
<name>A0ABM9CLP6_9BACL</name>
<evidence type="ECO:0000256" key="3">
    <source>
        <dbReference type="ARBA" id="ARBA00023015"/>
    </source>
</evidence>
<sequence>MKNILIIEDEKPLARFLELELTHEGYLVETCHNGLDGLHKALQAHFDFILLDLLLPQLSGLEVCRKIRAAKTTPIIMITARDAVMDRVVGLDLGADDYLTKPFAIEELLARIRSLERRMVPLMQPAAVNYVIGDLTLNPDTHRVHRANLPIALSLREYELLKYMMEHQDSAIPRNQLLNEVWGYEFDGGTNVVDVYIRYLRAKLDDAHPVKLIHTIRGFGYALRHP</sequence>
<evidence type="ECO:0000256" key="4">
    <source>
        <dbReference type="ARBA" id="ARBA00023125"/>
    </source>
</evidence>
<evidence type="ECO:0000313" key="11">
    <source>
        <dbReference type="Proteomes" id="UP000838686"/>
    </source>
</evidence>
<evidence type="ECO:0000256" key="5">
    <source>
        <dbReference type="ARBA" id="ARBA00023163"/>
    </source>
</evidence>
<keyword evidence="3" id="KW-0805">Transcription regulation</keyword>
<dbReference type="Pfam" id="PF00072">
    <property type="entry name" value="Response_reg"/>
    <property type="match status" value="1"/>
</dbReference>
<dbReference type="Pfam" id="PF00486">
    <property type="entry name" value="Trans_reg_C"/>
    <property type="match status" value="1"/>
</dbReference>
<dbReference type="Gene3D" id="1.10.10.10">
    <property type="entry name" value="Winged helix-like DNA-binding domain superfamily/Winged helix DNA-binding domain"/>
    <property type="match status" value="1"/>
</dbReference>
<evidence type="ECO:0000256" key="1">
    <source>
        <dbReference type="ARBA" id="ARBA00022553"/>
    </source>
</evidence>
<reference evidence="10" key="1">
    <citation type="submission" date="2022-01" db="EMBL/GenBank/DDBJ databases">
        <authorList>
            <person name="Criscuolo A."/>
        </authorList>
    </citation>
    <scope>NUCLEOTIDE SEQUENCE</scope>
    <source>
        <strain evidence="10">CIP111893</strain>
    </source>
</reference>
<evidence type="ECO:0000313" key="10">
    <source>
        <dbReference type="EMBL" id="CAH1216436.1"/>
    </source>
</evidence>
<dbReference type="SMART" id="SM00862">
    <property type="entry name" value="Trans_reg_C"/>
    <property type="match status" value="1"/>
</dbReference>
<dbReference type="SUPFAM" id="SSF52172">
    <property type="entry name" value="CheY-like"/>
    <property type="match status" value="1"/>
</dbReference>
<feature type="domain" description="Response regulatory" evidence="8">
    <location>
        <begin position="3"/>
        <end position="116"/>
    </location>
</feature>
<evidence type="ECO:0000259" key="9">
    <source>
        <dbReference type="PROSITE" id="PS51755"/>
    </source>
</evidence>
<protein>
    <submittedName>
        <fullName evidence="10">Response regulator ArlR</fullName>
    </submittedName>
</protein>
<comment type="caution">
    <text evidence="10">The sequence shown here is derived from an EMBL/GenBank/DDBJ whole genome shotgun (WGS) entry which is preliminary data.</text>
</comment>
<keyword evidence="4 7" id="KW-0238">DNA-binding</keyword>
<evidence type="ECO:0000256" key="2">
    <source>
        <dbReference type="ARBA" id="ARBA00023012"/>
    </source>
</evidence>
<dbReference type="Gene3D" id="6.10.250.690">
    <property type="match status" value="1"/>
</dbReference>